<keyword evidence="5 7" id="KW-1133">Transmembrane helix</keyword>
<feature type="transmembrane region" description="Helical" evidence="7">
    <location>
        <begin position="173"/>
        <end position="192"/>
    </location>
</feature>
<dbReference type="PANTHER" id="PTHR13116">
    <property type="entry name" value="ER MEMBRANE PROTEIN COMPLEX SUBUNIT 3"/>
    <property type="match status" value="1"/>
</dbReference>
<dbReference type="PANTHER" id="PTHR13116:SF5">
    <property type="entry name" value="ER MEMBRANE PROTEIN COMPLEX SUBUNIT 3"/>
    <property type="match status" value="1"/>
</dbReference>
<dbReference type="InterPro" id="IPR008568">
    <property type="entry name" value="EMC3"/>
</dbReference>
<dbReference type="Pfam" id="PF01956">
    <property type="entry name" value="EMC3_TMCO1"/>
    <property type="match status" value="1"/>
</dbReference>
<sequence length="255" mass="28943">QSMYLDPSIRDWVLIPIMAAMILVGVFRHHVTVLLTGEPKKPTYKALREGKALFRSQILRTNGSNLPNGAYQSRKSYLMEAFKKGEYLKAPADPDAGPPNPMTDPAGMDMMMDGMKKQMAGMIPQMLIMTWVNFFFSGFVLVRLPFPLTIGFKSMLQRGVNTADMDVTWVSSLSWYFLNLFGLRGLFTILLGDNNCKSRDMQAMTSMGMTQQQPGQVQDFPKLFEAERENLQMTPHVWEGEGVEERLLKKHGYLN</sequence>
<evidence type="ECO:0000256" key="1">
    <source>
        <dbReference type="ARBA" id="ARBA00004141"/>
    </source>
</evidence>
<evidence type="ECO:0000256" key="3">
    <source>
        <dbReference type="ARBA" id="ARBA00020822"/>
    </source>
</evidence>
<dbReference type="AlphaFoldDB" id="A0A4P9Y215"/>
<feature type="transmembrane region" description="Helical" evidence="7">
    <location>
        <begin position="12"/>
        <end position="35"/>
    </location>
</feature>
<keyword evidence="6 7" id="KW-0472">Membrane</keyword>
<evidence type="ECO:0000256" key="2">
    <source>
        <dbReference type="ARBA" id="ARBA00005376"/>
    </source>
</evidence>
<evidence type="ECO:0000313" key="9">
    <source>
        <dbReference type="Proteomes" id="UP000267251"/>
    </source>
</evidence>
<organism evidence="8 9">
    <name type="scientific">Piptocephalis cylindrospora</name>
    <dbReference type="NCBI Taxonomy" id="1907219"/>
    <lineage>
        <taxon>Eukaryota</taxon>
        <taxon>Fungi</taxon>
        <taxon>Fungi incertae sedis</taxon>
        <taxon>Zoopagomycota</taxon>
        <taxon>Zoopagomycotina</taxon>
        <taxon>Zoopagomycetes</taxon>
        <taxon>Zoopagales</taxon>
        <taxon>Piptocephalidaceae</taxon>
        <taxon>Piptocephalis</taxon>
    </lineage>
</organism>
<evidence type="ECO:0000256" key="4">
    <source>
        <dbReference type="ARBA" id="ARBA00022692"/>
    </source>
</evidence>
<keyword evidence="9" id="KW-1185">Reference proteome</keyword>
<dbReference type="SMART" id="SM01415">
    <property type="entry name" value="DUF106"/>
    <property type="match status" value="1"/>
</dbReference>
<accession>A0A4P9Y215</accession>
<feature type="non-terminal residue" evidence="8">
    <location>
        <position position="1"/>
    </location>
</feature>
<evidence type="ECO:0000256" key="7">
    <source>
        <dbReference type="SAM" id="Phobius"/>
    </source>
</evidence>
<dbReference type="GO" id="GO:0034975">
    <property type="term" value="P:protein folding in endoplasmic reticulum"/>
    <property type="evidence" value="ECO:0007669"/>
    <property type="project" value="TreeGrafter"/>
</dbReference>
<dbReference type="PIRSF" id="PIRSF010045">
    <property type="entry name" value="DUF850_TM_euk"/>
    <property type="match status" value="1"/>
</dbReference>
<keyword evidence="4 7" id="KW-0812">Transmembrane</keyword>
<evidence type="ECO:0000256" key="5">
    <source>
        <dbReference type="ARBA" id="ARBA00022989"/>
    </source>
</evidence>
<dbReference type="Proteomes" id="UP000267251">
    <property type="component" value="Unassembled WGS sequence"/>
</dbReference>
<evidence type="ECO:0000256" key="6">
    <source>
        <dbReference type="ARBA" id="ARBA00023136"/>
    </source>
</evidence>
<proteinExistence type="inferred from homology"/>
<dbReference type="EMBL" id="KZ988275">
    <property type="protein sequence ID" value="RKP12592.1"/>
    <property type="molecule type" value="Genomic_DNA"/>
</dbReference>
<comment type="similarity">
    <text evidence="2">Belongs to the EMC3 family.</text>
</comment>
<evidence type="ECO:0000313" key="8">
    <source>
        <dbReference type="EMBL" id="RKP12592.1"/>
    </source>
</evidence>
<dbReference type="GO" id="GO:0072546">
    <property type="term" value="C:EMC complex"/>
    <property type="evidence" value="ECO:0007669"/>
    <property type="project" value="TreeGrafter"/>
</dbReference>
<dbReference type="InterPro" id="IPR002809">
    <property type="entry name" value="EMC3/TMCO1"/>
</dbReference>
<dbReference type="OrthoDB" id="6745403at2759"/>
<gene>
    <name evidence="8" type="ORF">BJ684DRAFT_11263</name>
</gene>
<feature type="transmembrane region" description="Helical" evidence="7">
    <location>
        <begin position="126"/>
        <end position="146"/>
    </location>
</feature>
<comment type="subcellular location">
    <subcellularLocation>
        <location evidence="1">Membrane</location>
        <topology evidence="1">Multi-pass membrane protein</topology>
    </subcellularLocation>
</comment>
<reference evidence="9" key="1">
    <citation type="journal article" date="2018" name="Nat. Microbiol.">
        <title>Leveraging single-cell genomics to expand the fungal tree of life.</title>
        <authorList>
            <person name="Ahrendt S.R."/>
            <person name="Quandt C.A."/>
            <person name="Ciobanu D."/>
            <person name="Clum A."/>
            <person name="Salamov A."/>
            <person name="Andreopoulos B."/>
            <person name="Cheng J.F."/>
            <person name="Woyke T."/>
            <person name="Pelin A."/>
            <person name="Henrissat B."/>
            <person name="Reynolds N.K."/>
            <person name="Benny G.L."/>
            <person name="Smith M.E."/>
            <person name="James T.Y."/>
            <person name="Grigoriev I.V."/>
        </authorList>
    </citation>
    <scope>NUCLEOTIDE SEQUENCE [LARGE SCALE GENOMIC DNA]</scope>
</reference>
<name>A0A4P9Y215_9FUNG</name>
<protein>
    <recommendedName>
        <fullName evidence="3">ER membrane protein complex subunit 3</fullName>
    </recommendedName>
</protein>